<accession>A0ABR3WYP1</accession>
<proteinExistence type="predicted"/>
<sequence length="119" mass="14041">MRHGPIILLWDVYNAADEILCKLGLLRGTYGLPIFYNADMRSLCGLFLLATDRRGEYRRLGVFREWQDDPDDKRRFYEGEDEGESGEWLRDFYEDGRFGGEIRPEELHLYTDDKSLVII</sequence>
<protein>
    <submittedName>
        <fullName evidence="1">Uncharacterized protein</fullName>
    </submittedName>
</protein>
<dbReference type="Proteomes" id="UP001583177">
    <property type="component" value="Unassembled WGS sequence"/>
</dbReference>
<gene>
    <name evidence="1" type="ORF">Daus18300_005798</name>
</gene>
<keyword evidence="2" id="KW-1185">Reference proteome</keyword>
<name>A0ABR3WYP1_9PEZI</name>
<evidence type="ECO:0000313" key="1">
    <source>
        <dbReference type="EMBL" id="KAL1868664.1"/>
    </source>
</evidence>
<reference evidence="1 2" key="1">
    <citation type="journal article" date="2024" name="IMA Fungus">
        <title>IMA Genome - F19 : A genome assembly and annotation guide to empower mycologists, including annotated draft genome sequences of Ceratocystis pirilliformis, Diaporthe australafricana, Fusarium ophioides, Paecilomyces lecythidis, and Sporothrix stenoceras.</title>
        <authorList>
            <person name="Aylward J."/>
            <person name="Wilson A.M."/>
            <person name="Visagie C.M."/>
            <person name="Spraker J."/>
            <person name="Barnes I."/>
            <person name="Buitendag C."/>
            <person name="Ceriani C."/>
            <person name="Del Mar Angel L."/>
            <person name="du Plessis D."/>
            <person name="Fuchs T."/>
            <person name="Gasser K."/>
            <person name="Kramer D."/>
            <person name="Li W."/>
            <person name="Munsamy K."/>
            <person name="Piso A."/>
            <person name="Price J.L."/>
            <person name="Sonnekus B."/>
            <person name="Thomas C."/>
            <person name="van der Nest A."/>
            <person name="van Dijk A."/>
            <person name="van Heerden A."/>
            <person name="van Vuuren N."/>
            <person name="Yilmaz N."/>
            <person name="Duong T.A."/>
            <person name="van der Merwe N.A."/>
            <person name="Wingfield M.J."/>
            <person name="Wingfield B.D."/>
        </authorList>
    </citation>
    <scope>NUCLEOTIDE SEQUENCE [LARGE SCALE GENOMIC DNA]</scope>
    <source>
        <strain evidence="1 2">CMW 18300</strain>
    </source>
</reference>
<dbReference type="EMBL" id="JAWRVE010000044">
    <property type="protein sequence ID" value="KAL1868664.1"/>
    <property type="molecule type" value="Genomic_DNA"/>
</dbReference>
<organism evidence="1 2">
    <name type="scientific">Diaporthe australafricana</name>
    <dbReference type="NCBI Taxonomy" id="127596"/>
    <lineage>
        <taxon>Eukaryota</taxon>
        <taxon>Fungi</taxon>
        <taxon>Dikarya</taxon>
        <taxon>Ascomycota</taxon>
        <taxon>Pezizomycotina</taxon>
        <taxon>Sordariomycetes</taxon>
        <taxon>Sordariomycetidae</taxon>
        <taxon>Diaporthales</taxon>
        <taxon>Diaporthaceae</taxon>
        <taxon>Diaporthe</taxon>
    </lineage>
</organism>
<comment type="caution">
    <text evidence="1">The sequence shown here is derived from an EMBL/GenBank/DDBJ whole genome shotgun (WGS) entry which is preliminary data.</text>
</comment>
<evidence type="ECO:0000313" key="2">
    <source>
        <dbReference type="Proteomes" id="UP001583177"/>
    </source>
</evidence>